<feature type="transmembrane region" description="Helical" evidence="1">
    <location>
        <begin position="45"/>
        <end position="68"/>
    </location>
</feature>
<feature type="transmembrane region" description="Helical" evidence="1">
    <location>
        <begin position="183"/>
        <end position="205"/>
    </location>
</feature>
<dbReference type="PANTHER" id="PTHR37814:SF1">
    <property type="entry name" value="MEMBRANE PROTEIN"/>
    <property type="match status" value="1"/>
</dbReference>
<feature type="transmembrane region" description="Helical" evidence="1">
    <location>
        <begin position="116"/>
        <end position="134"/>
    </location>
</feature>
<feature type="transmembrane region" description="Helical" evidence="1">
    <location>
        <begin position="298"/>
        <end position="316"/>
    </location>
</feature>
<feature type="transmembrane region" description="Helical" evidence="1">
    <location>
        <begin position="7"/>
        <end position="25"/>
    </location>
</feature>
<sequence length="346" mass="39033">MRGKWRLTFQVGFTYIGTVIGAGFASGQEMLQFFSVYGKYSYLGIMISTFFFAWLGVRMMVIGARLGADSYQEFNRFLFGKRLGEWMNHLVTIMLFGVTVAMLAGTGALFEEQLGLSFHLGVWLSIIFAYWFNLRGLDGILSVNTFVVPFMLGFMLFVVWMGLQQGEVGPLWEKLPIRAEPHWLIATISYIAFNLVLSQSVLVPLGASIRDEVILRWGGWIGAIGLGIMMLIGNMVIQWHLEEVLLAKIPMGWVIAEIGKGIQLLFLLLVWGEILTTLIGDVYGLAASLRKWVSIRTTWLITGIFLLAYLLSFVGFSNLVRYLYPLFGYCGLGMVFLLVVRRMPSY</sequence>
<reference evidence="2 3" key="2">
    <citation type="submission" date="2018-06" db="EMBL/GenBank/DDBJ databases">
        <authorList>
            <person name="Zhirakovskaya E."/>
        </authorList>
    </citation>
    <scope>NUCLEOTIDE SEQUENCE [LARGE SCALE GENOMIC DNA]</scope>
    <source>
        <strain evidence="2 3">FBKL4.011</strain>
    </source>
</reference>
<gene>
    <name evidence="2" type="ORF">DL897_15630</name>
</gene>
<feature type="transmembrane region" description="Helical" evidence="1">
    <location>
        <begin position="141"/>
        <end position="163"/>
    </location>
</feature>
<name>A0A364K1E5_9BACL</name>
<accession>A0A364K1E5</accession>
<comment type="caution">
    <text evidence="2">The sequence shown here is derived from an EMBL/GenBank/DDBJ whole genome shotgun (WGS) entry which is preliminary data.</text>
</comment>
<evidence type="ECO:0000256" key="1">
    <source>
        <dbReference type="SAM" id="Phobius"/>
    </source>
</evidence>
<feature type="transmembrane region" description="Helical" evidence="1">
    <location>
        <begin position="89"/>
        <end position="110"/>
    </location>
</feature>
<keyword evidence="3" id="KW-1185">Reference proteome</keyword>
<dbReference type="PANTHER" id="PTHR37814">
    <property type="entry name" value="CONSERVED MEMBRANE PROTEIN"/>
    <property type="match status" value="1"/>
</dbReference>
<dbReference type="Proteomes" id="UP000251213">
    <property type="component" value="Unassembled WGS sequence"/>
</dbReference>
<dbReference type="AlphaFoldDB" id="A0A364K1E5"/>
<proteinExistence type="predicted"/>
<evidence type="ECO:0008006" key="4">
    <source>
        <dbReference type="Google" id="ProtNLM"/>
    </source>
</evidence>
<keyword evidence="1" id="KW-1133">Transmembrane helix</keyword>
<keyword evidence="1" id="KW-0472">Membrane</keyword>
<evidence type="ECO:0000313" key="2">
    <source>
        <dbReference type="EMBL" id="RAL21846.1"/>
    </source>
</evidence>
<dbReference type="OrthoDB" id="4424890at2"/>
<organism evidence="2 3">
    <name type="scientific">Thermoflavimicrobium daqui</name>
    <dbReference type="NCBI Taxonomy" id="2137476"/>
    <lineage>
        <taxon>Bacteria</taxon>
        <taxon>Bacillati</taxon>
        <taxon>Bacillota</taxon>
        <taxon>Bacilli</taxon>
        <taxon>Bacillales</taxon>
        <taxon>Thermoactinomycetaceae</taxon>
        <taxon>Thermoflavimicrobium</taxon>
    </lineage>
</organism>
<keyword evidence="1" id="KW-0812">Transmembrane</keyword>
<feature type="transmembrane region" description="Helical" evidence="1">
    <location>
        <begin position="217"/>
        <end position="241"/>
    </location>
</feature>
<feature type="transmembrane region" description="Helical" evidence="1">
    <location>
        <begin position="322"/>
        <end position="340"/>
    </location>
</feature>
<evidence type="ECO:0000313" key="3">
    <source>
        <dbReference type="Proteomes" id="UP000251213"/>
    </source>
</evidence>
<protein>
    <recommendedName>
        <fullName evidence="4">Membrane protein YkvI</fullName>
    </recommendedName>
</protein>
<dbReference type="EMBL" id="QJKK01000012">
    <property type="protein sequence ID" value="RAL21846.1"/>
    <property type="molecule type" value="Genomic_DNA"/>
</dbReference>
<dbReference type="RefSeq" id="WP_113660058.1">
    <property type="nucleotide sequence ID" value="NZ_KZ845674.1"/>
</dbReference>
<reference evidence="2 3" key="1">
    <citation type="submission" date="2018-06" db="EMBL/GenBank/DDBJ databases">
        <title>Thermoflavimicrobium daqus sp. nov., a thermophilic microbe isolated from Moutai-flavour Daqu.</title>
        <authorList>
            <person name="Wang X."/>
            <person name="Zhou H."/>
        </authorList>
    </citation>
    <scope>NUCLEOTIDE SEQUENCE [LARGE SCALE GENOMIC DNA]</scope>
    <source>
        <strain evidence="2 3">FBKL4.011</strain>
    </source>
</reference>
<dbReference type="InterPro" id="IPR038728">
    <property type="entry name" value="YkvI-like"/>
</dbReference>